<dbReference type="RefSeq" id="WP_201684333.1">
    <property type="nucleotide sequence ID" value="NZ_JAEQNA010000004.1"/>
</dbReference>
<organism evidence="1 2">
    <name type="scientific">Ramlibacter aurantiacus</name>
    <dbReference type="NCBI Taxonomy" id="2801330"/>
    <lineage>
        <taxon>Bacteria</taxon>
        <taxon>Pseudomonadati</taxon>
        <taxon>Pseudomonadota</taxon>
        <taxon>Betaproteobacteria</taxon>
        <taxon>Burkholderiales</taxon>
        <taxon>Comamonadaceae</taxon>
        <taxon>Ramlibacter</taxon>
    </lineage>
</organism>
<dbReference type="EMBL" id="JAEQNA010000004">
    <property type="protein sequence ID" value="MBL0421259.1"/>
    <property type="molecule type" value="Genomic_DNA"/>
</dbReference>
<proteinExistence type="predicted"/>
<dbReference type="Proteomes" id="UP000613011">
    <property type="component" value="Unassembled WGS sequence"/>
</dbReference>
<accession>A0A936ZVC7</accession>
<protein>
    <submittedName>
        <fullName evidence="1">Type III secretion system chaperone</fullName>
    </submittedName>
</protein>
<dbReference type="Gene3D" id="3.30.1460.10">
    <property type="match status" value="1"/>
</dbReference>
<dbReference type="CDD" id="cd16364">
    <property type="entry name" value="T3SC_I-like"/>
    <property type="match status" value="1"/>
</dbReference>
<sequence>MISSQSHEAPAEDSGPSFAAEMEQMDEHLHNLSSKFFEAMLPRVVERMVGPGDAAREALANGGFVLNDCTVVMRLNAETDSVEFFCDVGLPRPPSLHQVYRAALEHNLCRTYPGIVLGIHPESGRLVATAASPAMLVGNDEVCIETLQMLTGVVTELRAQPGIDVEL</sequence>
<gene>
    <name evidence="1" type="ORF">JI739_12945</name>
</gene>
<dbReference type="AlphaFoldDB" id="A0A936ZVC7"/>
<keyword evidence="2" id="KW-1185">Reference proteome</keyword>
<name>A0A936ZVC7_9BURK</name>
<evidence type="ECO:0000313" key="1">
    <source>
        <dbReference type="EMBL" id="MBL0421259.1"/>
    </source>
</evidence>
<evidence type="ECO:0000313" key="2">
    <source>
        <dbReference type="Proteomes" id="UP000613011"/>
    </source>
</evidence>
<reference evidence="1" key="1">
    <citation type="submission" date="2021-01" db="EMBL/GenBank/DDBJ databases">
        <title>Ramlibacter sp. strain AW1 16S ribosomal RNA gene Genome sequencing and assembly.</title>
        <authorList>
            <person name="Kang M."/>
        </authorList>
    </citation>
    <scope>NUCLEOTIDE SEQUENCE</scope>
    <source>
        <strain evidence="1">AW1</strain>
    </source>
</reference>
<comment type="caution">
    <text evidence="1">The sequence shown here is derived from an EMBL/GenBank/DDBJ whole genome shotgun (WGS) entry which is preliminary data.</text>
</comment>